<keyword evidence="6" id="KW-0479">Metal-binding</keyword>
<sequence>MKVCDVCSEHTPKYRCPACNVRYCSLVCFKRHKGKRCVSTEPWTAEGLLAEDDVTDQVPVQRLQLLGRSKELRDLLCNPHLRRLLRSIDSADRKCEAMKGAMHEPLFTEFSDQCLKIVQSGRITPSDD</sequence>
<dbReference type="GO" id="GO:0048254">
    <property type="term" value="P:snoRNA localization"/>
    <property type="evidence" value="ECO:0007669"/>
    <property type="project" value="TreeGrafter"/>
</dbReference>
<evidence type="ECO:0000256" key="5">
    <source>
        <dbReference type="ARBA" id="ARBA00022553"/>
    </source>
</evidence>
<dbReference type="PANTHER" id="PTHR13483">
    <property type="entry name" value="BOX C_D SNORNA PROTEIN 1-RELATED"/>
    <property type="match status" value="1"/>
</dbReference>
<dbReference type="InterPro" id="IPR048371">
    <property type="entry name" value="ZNHIT3_C"/>
</dbReference>
<dbReference type="AlphaFoldDB" id="A0A674MGS2"/>
<protein>
    <recommendedName>
        <fullName evidence="3">Zinc finger HIT domain-containing protein 3</fullName>
    </recommendedName>
</protein>
<evidence type="ECO:0000256" key="2">
    <source>
        <dbReference type="ARBA" id="ARBA00004496"/>
    </source>
</evidence>
<accession>A0A674MGS2</accession>
<dbReference type="GO" id="GO:0000492">
    <property type="term" value="P:box C/D snoRNP assembly"/>
    <property type="evidence" value="ECO:0007669"/>
    <property type="project" value="TreeGrafter"/>
</dbReference>
<dbReference type="CDD" id="cd23024">
    <property type="entry name" value="zf-HIT_ZNHIT2-3"/>
    <property type="match status" value="1"/>
</dbReference>
<dbReference type="GO" id="GO:0000463">
    <property type="term" value="P:maturation of LSU-rRNA from tricistronic rRNA transcript (SSU-rRNA, 5.8S rRNA, LSU-rRNA)"/>
    <property type="evidence" value="ECO:0007669"/>
    <property type="project" value="TreeGrafter"/>
</dbReference>
<gene>
    <name evidence="13" type="primary">LOC101076893</name>
    <name evidence="14" type="synonym">LOC115248691</name>
</gene>
<keyword evidence="7 11" id="KW-0863">Zinc-finger</keyword>
<dbReference type="Gene3D" id="3.30.60.190">
    <property type="match status" value="1"/>
</dbReference>
<dbReference type="GO" id="GO:0008270">
    <property type="term" value="F:zinc ion binding"/>
    <property type="evidence" value="ECO:0007669"/>
    <property type="project" value="UniProtKB-UniRule"/>
</dbReference>
<evidence type="ECO:0000256" key="3">
    <source>
        <dbReference type="ARBA" id="ARBA00021568"/>
    </source>
</evidence>
<dbReference type="GO" id="GO:0070761">
    <property type="term" value="C:pre-snoRNP complex"/>
    <property type="evidence" value="ECO:0007669"/>
    <property type="project" value="TreeGrafter"/>
</dbReference>
<dbReference type="GO" id="GO:0005737">
    <property type="term" value="C:cytoplasm"/>
    <property type="evidence" value="ECO:0007669"/>
    <property type="project" value="UniProtKB-SubCell"/>
</dbReference>
<reference evidence="13" key="2">
    <citation type="submission" date="2025-05" db="UniProtKB">
        <authorList>
            <consortium name="Ensembl"/>
        </authorList>
    </citation>
    <scope>IDENTIFICATION</scope>
</reference>
<dbReference type="GO" id="GO:0005634">
    <property type="term" value="C:nucleus"/>
    <property type="evidence" value="ECO:0007669"/>
    <property type="project" value="UniProtKB-SubCell"/>
</dbReference>
<comment type="subunit">
    <text evidence="10">Thyroid receptor interacting proteins (TRIPs) specifically interact with the ligand binding domain of the thyroid receptor (TR). Requires the presence of thyroid hormone for its interaction. Interacts with NUFIP1. Interacts (via HIT-type zinc finger) with the RUVBL1/RUVBL2 complex in the presence of ADP.</text>
</comment>
<name>A0A674MGS2_TAKRU</name>
<keyword evidence="8" id="KW-0862">Zinc</keyword>
<dbReference type="SUPFAM" id="SSF144232">
    <property type="entry name" value="HIT/MYND zinc finger-like"/>
    <property type="match status" value="1"/>
</dbReference>
<evidence type="ECO:0000256" key="8">
    <source>
        <dbReference type="ARBA" id="ARBA00022833"/>
    </source>
</evidence>
<dbReference type="PROSITE" id="PS51083">
    <property type="entry name" value="ZF_HIT"/>
    <property type="match status" value="1"/>
</dbReference>
<evidence type="ECO:0000256" key="1">
    <source>
        <dbReference type="ARBA" id="ARBA00004123"/>
    </source>
</evidence>
<comment type="subcellular location">
    <subcellularLocation>
        <location evidence="2">Cytoplasm</location>
    </subcellularLocation>
    <subcellularLocation>
        <location evidence="1">Nucleus</location>
    </subcellularLocation>
</comment>
<dbReference type="GeneTree" id="ENSGT00390000010822"/>
<reference evidence="13 15" key="1">
    <citation type="journal article" date="2011" name="Genome Biol. Evol.">
        <title>Integration of the genetic map and genome assembly of fugu facilitates insights into distinct features of genome evolution in teleosts and mammals.</title>
        <authorList>
            <person name="Kai W."/>
            <person name="Kikuchi K."/>
            <person name="Tohari S."/>
            <person name="Chew A.K."/>
            <person name="Tay A."/>
            <person name="Fujiwara A."/>
            <person name="Hosoya S."/>
            <person name="Suetake H."/>
            <person name="Naruse K."/>
            <person name="Brenner S."/>
            <person name="Suzuki Y."/>
            <person name="Venkatesh B."/>
        </authorList>
    </citation>
    <scope>NUCLEOTIDE SEQUENCE [LARGE SCALE GENOMIC DNA]</scope>
</reference>
<dbReference type="Pfam" id="PF21373">
    <property type="entry name" value="ZNHIT3_C"/>
    <property type="match status" value="1"/>
</dbReference>
<evidence type="ECO:0000259" key="12">
    <source>
        <dbReference type="PROSITE" id="PS51083"/>
    </source>
</evidence>
<feature type="domain" description="HIT-type" evidence="12">
    <location>
        <begin position="4"/>
        <end position="37"/>
    </location>
</feature>
<evidence type="ECO:0000313" key="14">
    <source>
        <dbReference type="Ensembl" id="ENSTRUP00000063002.1"/>
    </source>
</evidence>
<evidence type="ECO:0000256" key="7">
    <source>
        <dbReference type="ARBA" id="ARBA00022771"/>
    </source>
</evidence>
<dbReference type="InterPro" id="IPR007529">
    <property type="entry name" value="Znf_HIT"/>
</dbReference>
<keyword evidence="15" id="KW-1185">Reference proteome</keyword>
<evidence type="ECO:0000256" key="6">
    <source>
        <dbReference type="ARBA" id="ARBA00022723"/>
    </source>
</evidence>
<evidence type="ECO:0000256" key="9">
    <source>
        <dbReference type="ARBA" id="ARBA00023242"/>
    </source>
</evidence>
<keyword evidence="5" id="KW-0597">Phosphoprotein</keyword>
<dbReference type="Proteomes" id="UP000005226">
    <property type="component" value="Chromosome 15"/>
</dbReference>
<evidence type="ECO:0000313" key="15">
    <source>
        <dbReference type="Proteomes" id="UP000005226"/>
    </source>
</evidence>
<dbReference type="InterPro" id="IPR051639">
    <property type="entry name" value="BCD1"/>
</dbReference>
<organism evidence="13 15">
    <name type="scientific">Takifugu rubripes</name>
    <name type="common">Japanese pufferfish</name>
    <name type="synonym">Fugu rubripes</name>
    <dbReference type="NCBI Taxonomy" id="31033"/>
    <lineage>
        <taxon>Eukaryota</taxon>
        <taxon>Metazoa</taxon>
        <taxon>Chordata</taxon>
        <taxon>Craniata</taxon>
        <taxon>Vertebrata</taxon>
        <taxon>Euteleostomi</taxon>
        <taxon>Actinopterygii</taxon>
        <taxon>Neopterygii</taxon>
        <taxon>Teleostei</taxon>
        <taxon>Neoteleostei</taxon>
        <taxon>Acanthomorphata</taxon>
        <taxon>Eupercaria</taxon>
        <taxon>Tetraodontiformes</taxon>
        <taxon>Tetradontoidea</taxon>
        <taxon>Tetraodontidae</taxon>
        <taxon>Takifugu</taxon>
    </lineage>
</organism>
<evidence type="ECO:0000256" key="11">
    <source>
        <dbReference type="PROSITE-ProRule" id="PRU00453"/>
    </source>
</evidence>
<evidence type="ECO:0000256" key="10">
    <source>
        <dbReference type="ARBA" id="ARBA00046946"/>
    </source>
</evidence>
<dbReference type="OMA" id="CNEAQSK"/>
<dbReference type="Pfam" id="PF04438">
    <property type="entry name" value="zf-HIT"/>
    <property type="match status" value="1"/>
</dbReference>
<evidence type="ECO:0000313" key="13">
    <source>
        <dbReference type="Ensembl" id="ENSTRUP00000060225.1"/>
    </source>
</evidence>
<keyword evidence="4" id="KW-0963">Cytoplasm</keyword>
<keyword evidence="9" id="KW-0539">Nucleus</keyword>
<dbReference type="Ensembl" id="ENSTRUT00000063757.1">
    <property type="protein sequence ID" value="ENSTRUP00000063002.1"/>
    <property type="gene ID" value="ENSTRUG00000027289.1"/>
</dbReference>
<evidence type="ECO:0000256" key="4">
    <source>
        <dbReference type="ARBA" id="ARBA00022490"/>
    </source>
</evidence>
<dbReference type="Ensembl" id="ENSTRUT00000069772.1">
    <property type="protein sequence ID" value="ENSTRUP00000060225.1"/>
    <property type="gene ID" value="ENSTRUG00000028412.1"/>
</dbReference>
<proteinExistence type="predicted"/>
<dbReference type="PANTHER" id="PTHR13483:SF11">
    <property type="entry name" value="ZINC FINGER HIT DOMAIN-CONTAINING PROTEIN 3"/>
    <property type="match status" value="1"/>
</dbReference>